<dbReference type="RefSeq" id="WP_176613308.1">
    <property type="nucleotide sequence ID" value="NZ_JABXXR010000038.1"/>
</dbReference>
<dbReference type="Proteomes" id="UP000585665">
    <property type="component" value="Unassembled WGS sequence"/>
</dbReference>
<gene>
    <name evidence="1" type="ORF">HUK82_07155</name>
</gene>
<proteinExistence type="predicted"/>
<reference evidence="1 2" key="1">
    <citation type="submission" date="2020-06" db="EMBL/GenBank/DDBJ databases">
        <title>Description of novel acetic acid bacteria.</title>
        <authorList>
            <person name="Sombolestani A."/>
        </authorList>
    </citation>
    <scope>NUCLEOTIDE SEQUENCE [LARGE SCALE GENOMIC DNA]</scope>
    <source>
        <strain evidence="1 2">LMG 27010</strain>
    </source>
</reference>
<accession>A0A850PCV5</accession>
<evidence type="ECO:0000313" key="1">
    <source>
        <dbReference type="EMBL" id="NVN40340.1"/>
    </source>
</evidence>
<protein>
    <submittedName>
        <fullName evidence="1">Uncharacterized protein</fullName>
    </submittedName>
</protein>
<name>A0A850PCV5_9PROT</name>
<organism evidence="1 2">
    <name type="scientific">Ameyamaea chiangmaiensis</name>
    <dbReference type="NCBI Taxonomy" id="442969"/>
    <lineage>
        <taxon>Bacteria</taxon>
        <taxon>Pseudomonadati</taxon>
        <taxon>Pseudomonadota</taxon>
        <taxon>Alphaproteobacteria</taxon>
        <taxon>Acetobacterales</taxon>
        <taxon>Acetobacteraceae</taxon>
        <taxon>Ameyamaea</taxon>
    </lineage>
</organism>
<keyword evidence="2" id="KW-1185">Reference proteome</keyword>
<dbReference type="AlphaFoldDB" id="A0A850PCV5"/>
<dbReference type="EMBL" id="JABXXR010000038">
    <property type="protein sequence ID" value="NVN40340.1"/>
    <property type="molecule type" value="Genomic_DNA"/>
</dbReference>
<sequence length="486" mass="54434">MIQPLDCWSQIFGPLTSEPAVSTAQPPQVVLPVGQVKFTFFYSQGHPWDSGLSLSEPALILSDVIASHGYTYDAYTPARLRQLGAYETVRSHEGDFASHLFFNPGLSNLGLAAWKPFVMLHATRDLKEDDIVVYIDTNIKKHTELRGFVENCPHIIQTCLGQRDFFVGRECPNHDLMATSFSNLHQITEIGLDTPFTRAFPNLIVNFVICRNTEGGRRFLTEWLALCLQERFIRPPADGLAHDGYRWFCPEQSVCNMLIARKIQEGQLEPGFPSFSCMRDGIIRSTDDDHVAHLPAMPFTGTPLSEQFGELFRRTDAWVADLLAGRVPPSAGWQVLPIAPDDWTAHEDGAWTEVDDDGRIIIGEGDEERFHLIRYRHDALNCAEVELSAVVQNVGDPDNLFYINMWGGWHVCRIGFDGHVRPGGFYAAATVECLNENTISCTIRFQNFHDSVAIGIARPGGLYRGESCPQIILTSVQVRTRGLRAI</sequence>
<comment type="caution">
    <text evidence="1">The sequence shown here is derived from an EMBL/GenBank/DDBJ whole genome shotgun (WGS) entry which is preliminary data.</text>
</comment>
<evidence type="ECO:0000313" key="2">
    <source>
        <dbReference type="Proteomes" id="UP000585665"/>
    </source>
</evidence>